<organism evidence="9 10">
    <name type="scientific">Candidatus Iainarchaeum sp</name>
    <dbReference type="NCBI Taxonomy" id="3101447"/>
    <lineage>
        <taxon>Archaea</taxon>
        <taxon>Candidatus Iainarchaeota</taxon>
        <taxon>Candidatus Iainarchaeia</taxon>
        <taxon>Candidatus Iainarchaeales</taxon>
        <taxon>Candidatus Iainarchaeaceae</taxon>
        <taxon>Candidatus Iainarchaeum</taxon>
    </lineage>
</organism>
<sequence length="786" mass="87070">MLIIFPVVISDTNHETIIDAVPLSDRVIRLTVSGADGTARAFPADYSLSETTGGNGPINDFVIPAQTGRQSFLKGFEGGDNILFGNPDAPVRESYIFLKFERPMESGKTYTLTVNNPANSRGIYFRVDFDEKMLVNGSVKANHVGFLPDSPKIAYIGNYLGDAGPMEIKSPLECEIRNSGSGAIELTVPARFRAEDEKMSGETVYDCDFSEFETIGSYYVLVKGIGRTHNFNISPDVYNDVSRKSLRLYYYQRDNLDLLPQYAGIWHREGGHTETDRHARIHESHIDSPLYGGEKPGGTIDVTGGWFDAGDYGKYVITSAPALFPMFSAYELYPEKFTDDLNIPESGNGAPDLLDETKWETDWLSKMQAPDGGVYDRVVTQYYANSMPGLDMQERDIAPKNTHVTALFAAELAAASRVYKSNDAFEKAYPGYADSLLLQSEKAWNFLERHPHATPAQGPIRPAGIGGGDYSDPPLDDGTEGDADNRAWAAAELYKTTGGQKYHEAFVRYWSMLPPLFGYNEFQHHQRKASWAYATTKNHPVNAGIAKQIRDAMRDEIRQENQYGFLYNTQKNVYRNGFRQDVIPYLGWGNYTKSTTYAWQLIMASYLLEDTSLIDAAKANLDFQLGANPLYFSYITGVGFDYPKNPLHTPSILDGVEEPVPGIPVYGIYYSLPAGNIYGRKATDHSVIYPAGKEADDPYPVLRRYFDVSSLVEMSEFGIGDAAPGAMVFAYFSNPEGKVITPSPPGPQPPSLPVPSGTNKEGLAGTILELLKGLIRRIWEVAEAMG</sequence>
<dbReference type="EMBL" id="DUGC01000067">
    <property type="protein sequence ID" value="HIH09878.1"/>
    <property type="molecule type" value="Genomic_DNA"/>
</dbReference>
<reference evidence="10" key="1">
    <citation type="journal article" date="2020" name="bioRxiv">
        <title>A rank-normalized archaeal taxonomy based on genome phylogeny resolves widespread incomplete and uneven classifications.</title>
        <authorList>
            <person name="Rinke C."/>
            <person name="Chuvochina M."/>
            <person name="Mussig A.J."/>
            <person name="Chaumeil P.-A."/>
            <person name="Waite D.W."/>
            <person name="Whitman W.B."/>
            <person name="Parks D.H."/>
            <person name="Hugenholtz P."/>
        </authorList>
    </citation>
    <scope>NUCLEOTIDE SEQUENCE [LARGE SCALE GENOMIC DNA]</scope>
</reference>
<evidence type="ECO:0000256" key="1">
    <source>
        <dbReference type="ARBA" id="ARBA00007072"/>
    </source>
</evidence>
<dbReference type="InterPro" id="IPR014756">
    <property type="entry name" value="Ig_E-set"/>
</dbReference>
<proteinExistence type="inferred from homology"/>
<feature type="region of interest" description="Disordered" evidence="6">
    <location>
        <begin position="453"/>
        <end position="481"/>
    </location>
</feature>
<evidence type="ECO:0000256" key="5">
    <source>
        <dbReference type="ARBA" id="ARBA00023326"/>
    </source>
</evidence>
<keyword evidence="2" id="KW-0378">Hydrolase</keyword>
<dbReference type="InterPro" id="IPR012341">
    <property type="entry name" value="6hp_glycosidase-like_sf"/>
</dbReference>
<feature type="domain" description="Glycoside hydrolase family 9" evidence="7">
    <location>
        <begin position="238"/>
        <end position="665"/>
    </location>
</feature>
<evidence type="ECO:0000259" key="8">
    <source>
        <dbReference type="Pfam" id="PF02927"/>
    </source>
</evidence>
<dbReference type="InterPro" id="IPR004197">
    <property type="entry name" value="Cellulase_Ig-like"/>
</dbReference>
<dbReference type="InterPro" id="IPR001701">
    <property type="entry name" value="Glyco_hydro_9"/>
</dbReference>
<dbReference type="Pfam" id="PF00759">
    <property type="entry name" value="Glyco_hydro_9"/>
    <property type="match status" value="1"/>
</dbReference>
<feature type="region of interest" description="Disordered" evidence="6">
    <location>
        <begin position="739"/>
        <end position="758"/>
    </location>
</feature>
<dbReference type="InterPro" id="IPR008928">
    <property type="entry name" value="6-hairpin_glycosidase_sf"/>
</dbReference>
<accession>A0A7J4IWQ4</accession>
<evidence type="ECO:0000259" key="7">
    <source>
        <dbReference type="Pfam" id="PF00759"/>
    </source>
</evidence>
<feature type="compositionally biased region" description="Pro residues" evidence="6">
    <location>
        <begin position="742"/>
        <end position="753"/>
    </location>
</feature>
<dbReference type="PANTHER" id="PTHR22298">
    <property type="entry name" value="ENDO-1,4-BETA-GLUCANASE"/>
    <property type="match status" value="1"/>
</dbReference>
<dbReference type="InterPro" id="IPR013783">
    <property type="entry name" value="Ig-like_fold"/>
</dbReference>
<keyword evidence="4" id="KW-0326">Glycosidase</keyword>
<dbReference type="SUPFAM" id="SSF48208">
    <property type="entry name" value="Six-hairpin glycosidases"/>
    <property type="match status" value="1"/>
</dbReference>
<protein>
    <submittedName>
        <fullName evidence="9">Cellulose 1,4-beta-cellobiosidase</fullName>
    </submittedName>
</protein>
<comment type="similarity">
    <text evidence="1">Belongs to the glycosyl hydrolase 9 (cellulase E) family.</text>
</comment>
<gene>
    <name evidence="9" type="ORF">HA254_04370</name>
</gene>
<comment type="caution">
    <text evidence="9">The sequence shown here is derived from an EMBL/GenBank/DDBJ whole genome shotgun (WGS) entry which is preliminary data.</text>
</comment>
<evidence type="ECO:0000313" key="10">
    <source>
        <dbReference type="Proteomes" id="UP000565078"/>
    </source>
</evidence>
<evidence type="ECO:0000313" key="9">
    <source>
        <dbReference type="EMBL" id="HIH09878.1"/>
    </source>
</evidence>
<dbReference type="Gene3D" id="2.60.40.10">
    <property type="entry name" value="Immunoglobulins"/>
    <property type="match status" value="1"/>
</dbReference>
<dbReference type="Pfam" id="PF02927">
    <property type="entry name" value="CelD_N"/>
    <property type="match status" value="1"/>
</dbReference>
<evidence type="ECO:0000256" key="6">
    <source>
        <dbReference type="SAM" id="MobiDB-lite"/>
    </source>
</evidence>
<name>A0A7J4IWQ4_9ARCH</name>
<dbReference type="Proteomes" id="UP000565078">
    <property type="component" value="Unassembled WGS sequence"/>
</dbReference>
<evidence type="ECO:0000256" key="3">
    <source>
        <dbReference type="ARBA" id="ARBA00023277"/>
    </source>
</evidence>
<dbReference type="GO" id="GO:0000272">
    <property type="term" value="P:polysaccharide catabolic process"/>
    <property type="evidence" value="ECO:0007669"/>
    <property type="project" value="UniProtKB-KW"/>
</dbReference>
<dbReference type="Gene3D" id="1.50.10.10">
    <property type="match status" value="1"/>
</dbReference>
<evidence type="ECO:0000256" key="4">
    <source>
        <dbReference type="ARBA" id="ARBA00023295"/>
    </source>
</evidence>
<dbReference type="GO" id="GO:0008810">
    <property type="term" value="F:cellulase activity"/>
    <property type="evidence" value="ECO:0007669"/>
    <property type="project" value="InterPro"/>
</dbReference>
<keyword evidence="5" id="KW-0624">Polysaccharide degradation</keyword>
<dbReference type="SUPFAM" id="SSF81296">
    <property type="entry name" value="E set domains"/>
    <property type="match status" value="1"/>
</dbReference>
<feature type="domain" description="Cellulase Ig-like" evidence="8">
    <location>
        <begin position="138"/>
        <end position="226"/>
    </location>
</feature>
<keyword evidence="3" id="KW-0119">Carbohydrate metabolism</keyword>
<evidence type="ECO:0000256" key="2">
    <source>
        <dbReference type="ARBA" id="ARBA00022801"/>
    </source>
</evidence>
<dbReference type="CDD" id="cd02850">
    <property type="entry name" value="E_set_Cellulase_N"/>
    <property type="match status" value="1"/>
</dbReference>
<dbReference type="AlphaFoldDB" id="A0A7J4IWQ4"/>